<name>A0AAD5J8G2_ACENE</name>
<reference evidence="2" key="1">
    <citation type="journal article" date="2022" name="Plant J.">
        <title>Strategies of tolerance reflected in two North American maple genomes.</title>
        <authorList>
            <person name="McEvoy S.L."/>
            <person name="Sezen U.U."/>
            <person name="Trouern-Trend A."/>
            <person name="McMahon S.M."/>
            <person name="Schaberg P.G."/>
            <person name="Yang J."/>
            <person name="Wegrzyn J.L."/>
            <person name="Swenson N.G."/>
        </authorList>
    </citation>
    <scope>NUCLEOTIDE SEQUENCE</scope>
    <source>
        <strain evidence="2">91603</strain>
    </source>
</reference>
<evidence type="ECO:0000256" key="1">
    <source>
        <dbReference type="SAM" id="MobiDB-lite"/>
    </source>
</evidence>
<sequence>MYVHLISCKTVKQALANPPVEVDVEDWKYLVKLWQDESWKRNPETGVLPSRIDTLKLTRYDEENKKWVDDDAKRLMLRTNPPEELQHMSEDEIYDHVLGEAPSSYIQGLGPGPKPKPSSGVDARRCEELRKLRLNMQN</sequence>
<dbReference type="EMBL" id="JAJSOW010000004">
    <property type="protein sequence ID" value="KAI9191225.1"/>
    <property type="molecule type" value="Genomic_DNA"/>
</dbReference>
<dbReference type="Proteomes" id="UP001064489">
    <property type="component" value="Chromosome 6"/>
</dbReference>
<evidence type="ECO:0000313" key="3">
    <source>
        <dbReference type="Proteomes" id="UP001064489"/>
    </source>
</evidence>
<gene>
    <name evidence="2" type="ORF">LWI28_005402</name>
</gene>
<keyword evidence="3" id="KW-1185">Reference proteome</keyword>
<feature type="region of interest" description="Disordered" evidence="1">
    <location>
        <begin position="104"/>
        <end position="123"/>
    </location>
</feature>
<proteinExistence type="predicted"/>
<accession>A0AAD5J8G2</accession>
<comment type="caution">
    <text evidence="2">The sequence shown here is derived from an EMBL/GenBank/DDBJ whole genome shotgun (WGS) entry which is preliminary data.</text>
</comment>
<organism evidence="2 3">
    <name type="scientific">Acer negundo</name>
    <name type="common">Box elder</name>
    <dbReference type="NCBI Taxonomy" id="4023"/>
    <lineage>
        <taxon>Eukaryota</taxon>
        <taxon>Viridiplantae</taxon>
        <taxon>Streptophyta</taxon>
        <taxon>Embryophyta</taxon>
        <taxon>Tracheophyta</taxon>
        <taxon>Spermatophyta</taxon>
        <taxon>Magnoliopsida</taxon>
        <taxon>eudicotyledons</taxon>
        <taxon>Gunneridae</taxon>
        <taxon>Pentapetalae</taxon>
        <taxon>rosids</taxon>
        <taxon>malvids</taxon>
        <taxon>Sapindales</taxon>
        <taxon>Sapindaceae</taxon>
        <taxon>Hippocastanoideae</taxon>
        <taxon>Acereae</taxon>
        <taxon>Acer</taxon>
    </lineage>
</organism>
<reference evidence="2" key="2">
    <citation type="submission" date="2023-02" db="EMBL/GenBank/DDBJ databases">
        <authorList>
            <person name="Swenson N.G."/>
            <person name="Wegrzyn J.L."/>
            <person name="Mcevoy S.L."/>
        </authorList>
    </citation>
    <scope>NUCLEOTIDE SEQUENCE</scope>
    <source>
        <strain evidence="2">91603</strain>
        <tissue evidence="2">Leaf</tissue>
    </source>
</reference>
<evidence type="ECO:0000313" key="2">
    <source>
        <dbReference type="EMBL" id="KAI9191225.1"/>
    </source>
</evidence>
<dbReference type="AlphaFoldDB" id="A0AAD5J8G2"/>
<protein>
    <submittedName>
        <fullName evidence="2">Uncharacterized protein</fullName>
    </submittedName>
</protein>